<accession>A0A1M4VAW7</accession>
<protein>
    <submittedName>
        <fullName evidence="1">Uncharacterized protein</fullName>
    </submittedName>
</protein>
<keyword evidence="2" id="KW-1185">Reference proteome</keyword>
<dbReference type="EMBL" id="FQVG01000011">
    <property type="protein sequence ID" value="SHE66027.1"/>
    <property type="molecule type" value="Genomic_DNA"/>
</dbReference>
<dbReference type="AlphaFoldDB" id="A0A1M4VAW7"/>
<evidence type="ECO:0000313" key="2">
    <source>
        <dbReference type="Proteomes" id="UP000184423"/>
    </source>
</evidence>
<dbReference type="InterPro" id="IPR027417">
    <property type="entry name" value="P-loop_NTPase"/>
</dbReference>
<evidence type="ECO:0000313" key="1">
    <source>
        <dbReference type="EMBL" id="SHE66027.1"/>
    </source>
</evidence>
<name>A0A1M4VAW7_9CLOT</name>
<organism evidence="1 2">
    <name type="scientific">Caloramator proteoclasticus DSM 10124</name>
    <dbReference type="NCBI Taxonomy" id="1121262"/>
    <lineage>
        <taxon>Bacteria</taxon>
        <taxon>Bacillati</taxon>
        <taxon>Bacillota</taxon>
        <taxon>Clostridia</taxon>
        <taxon>Eubacteriales</taxon>
        <taxon>Clostridiaceae</taxon>
        <taxon>Caloramator</taxon>
    </lineage>
</organism>
<dbReference type="SUPFAM" id="SSF52540">
    <property type="entry name" value="P-loop containing nucleoside triphosphate hydrolases"/>
    <property type="match status" value="1"/>
</dbReference>
<proteinExistence type="predicted"/>
<dbReference type="Gene3D" id="3.40.50.300">
    <property type="entry name" value="P-loop containing nucleotide triphosphate hydrolases"/>
    <property type="match status" value="1"/>
</dbReference>
<reference evidence="2" key="1">
    <citation type="submission" date="2016-11" db="EMBL/GenBank/DDBJ databases">
        <authorList>
            <person name="Varghese N."/>
            <person name="Submissions S."/>
        </authorList>
    </citation>
    <scope>NUCLEOTIDE SEQUENCE [LARGE SCALE GENOMIC DNA]</scope>
    <source>
        <strain evidence="2">DSM 10124</strain>
    </source>
</reference>
<dbReference type="RefSeq" id="WP_073248047.1">
    <property type="nucleotide sequence ID" value="NZ_FQVG01000011.1"/>
</dbReference>
<sequence>MIRKYKKPIIYYTDKISEQYSIFFSLLREAKLIHDEWEKEYLKGMDFEKADKITQDIIDGLNLTSFDRKGEEVHRFAGAMTPQGQQCFYEDLIQGLKNRIIVKGRPGTGKSTMTKKVAKAAIEAGLDVEFYHCAFDPSSIDMIIIPARSFVMLDGTAPHVYNPNENDKVVDMFECIDQNIVKENEDPIKTIEVRYRDKINEAKEVYSLIKNLHDDLEKYYIQATDFSEVDALRRRLVDYFITLK</sequence>
<dbReference type="Proteomes" id="UP000184423">
    <property type="component" value="Unassembled WGS sequence"/>
</dbReference>
<gene>
    <name evidence="1" type="ORF">SAMN02746091_00847</name>
</gene>